<dbReference type="Gene3D" id="3.40.1440.10">
    <property type="entry name" value="GIY-YIG endonuclease"/>
    <property type="match status" value="1"/>
</dbReference>
<dbReference type="InterPro" id="IPR035901">
    <property type="entry name" value="GIY-YIG_endonuc_sf"/>
</dbReference>
<reference evidence="3 4" key="1">
    <citation type="submission" date="2017-08" db="EMBL/GenBank/DDBJ databases">
        <title>Draft genome sequences of 64 type strains of genus Staph aureus.</title>
        <authorList>
            <person name="Cole K."/>
            <person name="Golubchik T."/>
            <person name="Russell J."/>
            <person name="Foster D."/>
            <person name="Llewelyn M."/>
            <person name="Wilson D."/>
            <person name="Crook D."/>
            <person name="Paul J."/>
        </authorList>
    </citation>
    <scope>NUCLEOTIDE SEQUENCE [LARGE SCALE GENOMIC DNA]</scope>
    <source>
        <strain evidence="3 4">DSM 29875</strain>
    </source>
</reference>
<dbReference type="OrthoDB" id="2885760at2"/>
<dbReference type="InterPro" id="IPR006350">
    <property type="entry name" value="Intron_endoG1"/>
</dbReference>
<dbReference type="CDD" id="cd10437">
    <property type="entry name" value="GIY-YIG_HE_I-TevI_like"/>
    <property type="match status" value="1"/>
</dbReference>
<dbReference type="EMBL" id="PPPX01000001">
    <property type="protein sequence ID" value="POA09479.1"/>
    <property type="molecule type" value="Genomic_DNA"/>
</dbReference>
<dbReference type="PROSITE" id="PS50164">
    <property type="entry name" value="GIY_YIG"/>
    <property type="match status" value="1"/>
</dbReference>
<dbReference type="InterPro" id="IPR000305">
    <property type="entry name" value="GIY-YIG_endonuc"/>
</dbReference>
<feature type="domain" description="GIY-YIG" evidence="2">
    <location>
        <begin position="4"/>
        <end position="90"/>
    </location>
</feature>
<name>A0A2K4FDQ8_9STAP</name>
<accession>A0A2K4FDQ8</accession>
<dbReference type="AlphaFoldDB" id="A0A2K4FDQ8"/>
<evidence type="ECO:0000256" key="1">
    <source>
        <dbReference type="SAM" id="MobiDB-lite"/>
    </source>
</evidence>
<proteinExistence type="predicted"/>
<dbReference type="GO" id="GO:0004519">
    <property type="term" value="F:endonuclease activity"/>
    <property type="evidence" value="ECO:0007669"/>
    <property type="project" value="InterPro"/>
</dbReference>
<feature type="compositionally biased region" description="Basic and acidic residues" evidence="1">
    <location>
        <begin position="116"/>
        <end position="135"/>
    </location>
</feature>
<dbReference type="SMART" id="SM00465">
    <property type="entry name" value="GIYc"/>
    <property type="match status" value="1"/>
</dbReference>
<evidence type="ECO:0000259" key="2">
    <source>
        <dbReference type="PROSITE" id="PS50164"/>
    </source>
</evidence>
<comment type="caution">
    <text evidence="3">The sequence shown here is derived from an EMBL/GenBank/DDBJ whole genome shotgun (WGS) entry which is preliminary data.</text>
</comment>
<keyword evidence="4" id="KW-1185">Reference proteome</keyword>
<dbReference type="Gene3D" id="1.10.10.60">
    <property type="entry name" value="Homeodomain-like"/>
    <property type="match status" value="1"/>
</dbReference>
<evidence type="ECO:0000313" key="3">
    <source>
        <dbReference type="EMBL" id="POA09479.1"/>
    </source>
</evidence>
<sequence length="286" mass="33359">MVNRKSCIYKITNVVNGKVYVGQTVNYSKRKAGHFSYLRRGAHRNHYLQKAFNKYGEASFKIKVIKECNINELDKLELFYMKKYNSLDRAHGYNLLIGGTTNKSFPDCVREKMSRSQKDRIISEEHRKRISEQNKGKKMSSASIEKTKKTKKDNQIQWGETNPNAVLSNDDVEKLIVDMLNGMTVKDAMKKYRCSRQTVYGIVQNRTYKAISPNLRDKLSNLNEKNKKDTLNKIIPMYLNGVSQNKISQKLGISRNTVSKILNENNINTRFYKNQFRSQYRDNSRK</sequence>
<dbReference type="SUPFAM" id="SSF82771">
    <property type="entry name" value="GIY-YIG endonuclease"/>
    <property type="match status" value="1"/>
</dbReference>
<protein>
    <recommendedName>
        <fullName evidence="2">GIY-YIG domain-containing protein</fullName>
    </recommendedName>
</protein>
<feature type="region of interest" description="Disordered" evidence="1">
    <location>
        <begin position="116"/>
        <end position="163"/>
    </location>
</feature>
<gene>
    <name evidence="3" type="ORF">CD039_01605</name>
</gene>
<dbReference type="InterPro" id="IPR009057">
    <property type="entry name" value="Homeodomain-like_sf"/>
</dbReference>
<dbReference type="Pfam" id="PF01541">
    <property type="entry name" value="GIY-YIG"/>
    <property type="match status" value="1"/>
</dbReference>
<dbReference type="SUPFAM" id="SSF46689">
    <property type="entry name" value="Homeodomain-like"/>
    <property type="match status" value="1"/>
</dbReference>
<dbReference type="NCBIfam" id="TIGR01453">
    <property type="entry name" value="grpIintron_endo"/>
    <property type="match status" value="1"/>
</dbReference>
<evidence type="ECO:0000313" key="4">
    <source>
        <dbReference type="Proteomes" id="UP000242712"/>
    </source>
</evidence>
<dbReference type="Proteomes" id="UP000242712">
    <property type="component" value="Unassembled WGS sequence"/>
</dbReference>
<organism evidence="3 4">
    <name type="scientific">Staphylococcus argensis</name>
    <dbReference type="NCBI Taxonomy" id="1607738"/>
    <lineage>
        <taxon>Bacteria</taxon>
        <taxon>Bacillati</taxon>
        <taxon>Bacillota</taxon>
        <taxon>Bacilli</taxon>
        <taxon>Bacillales</taxon>
        <taxon>Staphylococcaceae</taxon>
        <taxon>Staphylococcus</taxon>
    </lineage>
</organism>